<dbReference type="Gene3D" id="3.40.50.1820">
    <property type="entry name" value="alpha/beta hydrolase"/>
    <property type="match status" value="1"/>
</dbReference>
<dbReference type="Pfam" id="PF00135">
    <property type="entry name" value="COesterase"/>
    <property type="match status" value="1"/>
</dbReference>
<feature type="compositionally biased region" description="Low complexity" evidence="3">
    <location>
        <begin position="1487"/>
        <end position="1499"/>
    </location>
</feature>
<evidence type="ECO:0000313" key="6">
    <source>
        <dbReference type="EMBL" id="CAF4319908.1"/>
    </source>
</evidence>
<keyword evidence="2" id="KW-0175">Coiled coil</keyword>
<comment type="similarity">
    <text evidence="1">Belongs to the type-B carboxylesterase/lipase family.</text>
</comment>
<feature type="region of interest" description="Disordered" evidence="3">
    <location>
        <begin position="565"/>
        <end position="588"/>
    </location>
</feature>
<accession>A0A820J487</accession>
<feature type="compositionally biased region" description="Acidic residues" evidence="3">
    <location>
        <begin position="804"/>
        <end position="813"/>
    </location>
</feature>
<organism evidence="6 7">
    <name type="scientific">Rotaria socialis</name>
    <dbReference type="NCBI Taxonomy" id="392032"/>
    <lineage>
        <taxon>Eukaryota</taxon>
        <taxon>Metazoa</taxon>
        <taxon>Spiralia</taxon>
        <taxon>Gnathifera</taxon>
        <taxon>Rotifera</taxon>
        <taxon>Eurotatoria</taxon>
        <taxon>Bdelloidea</taxon>
        <taxon>Philodinida</taxon>
        <taxon>Philodinidae</taxon>
        <taxon>Rotaria</taxon>
    </lineage>
</organism>
<evidence type="ECO:0000256" key="2">
    <source>
        <dbReference type="SAM" id="Coils"/>
    </source>
</evidence>
<protein>
    <recommendedName>
        <fullName evidence="5">Carboxylesterase type B domain-containing protein</fullName>
    </recommendedName>
</protein>
<feature type="compositionally biased region" description="Polar residues" evidence="3">
    <location>
        <begin position="770"/>
        <end position="798"/>
    </location>
</feature>
<feature type="compositionally biased region" description="Polar residues" evidence="3">
    <location>
        <begin position="1500"/>
        <end position="1522"/>
    </location>
</feature>
<dbReference type="InterPro" id="IPR002018">
    <property type="entry name" value="CarbesteraseB"/>
</dbReference>
<feature type="region of interest" description="Disordered" evidence="3">
    <location>
        <begin position="847"/>
        <end position="873"/>
    </location>
</feature>
<name>A0A820J487_9BILA</name>
<evidence type="ECO:0000256" key="3">
    <source>
        <dbReference type="SAM" id="MobiDB-lite"/>
    </source>
</evidence>
<feature type="compositionally biased region" description="Low complexity" evidence="3">
    <location>
        <begin position="570"/>
        <end position="586"/>
    </location>
</feature>
<evidence type="ECO:0000313" key="7">
    <source>
        <dbReference type="Proteomes" id="UP000663862"/>
    </source>
</evidence>
<evidence type="ECO:0000256" key="4">
    <source>
        <dbReference type="SAM" id="Phobius"/>
    </source>
</evidence>
<feature type="compositionally biased region" description="Polar residues" evidence="3">
    <location>
        <begin position="1347"/>
        <end position="1363"/>
    </location>
</feature>
<dbReference type="Proteomes" id="UP000663862">
    <property type="component" value="Unassembled WGS sequence"/>
</dbReference>
<proteinExistence type="inferred from homology"/>
<feature type="transmembrane region" description="Helical" evidence="4">
    <location>
        <begin position="1660"/>
        <end position="1681"/>
    </location>
</feature>
<feature type="coiled-coil region" evidence="2">
    <location>
        <begin position="1193"/>
        <end position="1220"/>
    </location>
</feature>
<reference evidence="6" key="1">
    <citation type="submission" date="2021-02" db="EMBL/GenBank/DDBJ databases">
        <authorList>
            <person name="Nowell W R."/>
        </authorList>
    </citation>
    <scope>NUCLEOTIDE SEQUENCE</scope>
</reference>
<evidence type="ECO:0000259" key="5">
    <source>
        <dbReference type="Pfam" id="PF00135"/>
    </source>
</evidence>
<sequence length="1710" mass="200701">MNDVYVRFLFYFFIFLLYNNEIYSLSPVILYPSFKRIANQLSHDSTLPKCTLSTCKQTQTQANYTNIKVSDEHLFKLSSYDKVNQRNPSYHGPYLVSSTGIYRGKRIKYQNRYLDQFLGIYYGEMPKSLRKPVKKLFNYLLQNATKFTPSCLQSLSMTRNLSYGSFLMTQDFNEDCLSLNIYRPDLRYGEKRKAIMLFSHGGSNQLGSGSLFDGSILAAEGDIIVITMNFRLNYHGFLSSGDDQLRVVDFLDQESQELHALAKQVRLGNNTKENHHKRQEFWNGTLVDDYNYLMSEELICRCKGSLTEPFTSLNDLSVHHVSYNEFEKQFGELSRWCEKIYETITKVPSNALTRYLRQRYYEELYEQGLMRLRLFHQYSDRLHERFPDLKSNIQDKMMRINRQWNQLESCFIDYLDENFDRILQDLHNELILFEDWLSRTEEQLWIFESYRINDISIEDFQFKLHQHTILQDEIKSRNSRVSSIIEICERLRNDYEQQAEQVPYDLASDLENRWHQTWINSVEIQCKLEERLKSLRNTTSLVLINNDDEETEQEEEDIIPFNSSEYEKIPLTPSNTSTDSLNSSLSYRKRSRSPLIQNPIRNSRSKPFYIETNMATSKRRMSLNLLPINLPSTFYYSLTNINDIDVQTITKKHKKTSSKLDIGYETEDENNHSDKNLQSIYHIKKSQSDYFIGQNMTDKNIFVSFTHSLPLFEHNHHLPTWWRHSITSAYDTCSNPDIDFSIEETKKQQTKTSLLMYSKKYTKYKRLKSTSEQPALSSPSSIVKQNKSPLNPTSNSYDASAEYTDPEQSENDVDVLSSDFNSTSPVHHYQKSESKFYNRYTTTTTTGYSSDMELETTTTPSETEDQQIQHSDEKCEVPQMKNNTLTLPSAAASDGFDSLNTIINEKIESSEPCWDGYQNPLFYHFNSQDMDSIETTLKWEDQFLEMDQPNYSSSDDDNYFNNENFKYILRNNGGSSSSLTGGFTGLLENNQVLDSDSDLDDFNYVINETERQLYKARQSLEKKKRQQPFPINDRNLRKYDEVLRTCETNIQCLQQILKNLHRSKNSRLNSTKAIEQLQTYLSGWHDMQQQVNDDRIRARQLLYISQEITKLKLRLDEELSRIDSIHNRDHPWLDENSLVELMRRINYEIESEQDSRQKLASYLTDIHLAEEHLNEYRMSELNDLSTTNIDEHLHSCRLALEQLTDKMDTYQTQLRTLLTIVESLLPIETQIEQKLTACEYNNNYSVESHDIQRLFDRYEETMNNVNCSMVSSSTLYLKLKTHYAYKLDLYKKMLNDFNRKTQSKHVSFDGFINLNNNNSSVINNSSTSQYYTYDTTHNIQKKKSQRSETYTTSNDINPNYVNDTSSKQSSTSSYISDDYKVLYIETVIEVAKPVFYQQINDTMTTINTEHHKQTPQSTTKTQNISEYHQQIPQSTNNIQKVTEYHQQTPQFINKTQDTTEYYQQTPKSRNTTQNTTEFYQQTPKSRNTTQNTTEYYQQTPKSRNTTQSTTEFYQQTPQSRNKTQNITEYYQKAPLSTNKTQKVTKTIKQIHESSDDELNKTPVKQLRSNYQKSKVQQHMDSGIEYDHISSPPSTSSSTIFNQAHINNNKKLLFPSISADSSQNESTLTHRVHSLKTKSMSSDNMHKSDATNSYWDRLKRMWFRALLLGLFLLFLLFLIYFFRLDACSRSTMIRTVCEKIIYVENQGLPTI</sequence>
<dbReference type="EMBL" id="CAJOBQ010000294">
    <property type="protein sequence ID" value="CAF4319908.1"/>
    <property type="molecule type" value="Genomic_DNA"/>
</dbReference>
<keyword evidence="4" id="KW-0472">Membrane</keyword>
<dbReference type="InterPro" id="IPR029058">
    <property type="entry name" value="AB_hydrolase_fold"/>
</dbReference>
<dbReference type="InterPro" id="IPR051093">
    <property type="entry name" value="Neuroligin/BSAL"/>
</dbReference>
<dbReference type="SUPFAM" id="SSF46966">
    <property type="entry name" value="Spectrin repeat"/>
    <property type="match status" value="1"/>
</dbReference>
<feature type="compositionally biased region" description="Polar residues" evidence="3">
    <location>
        <begin position="1464"/>
        <end position="1486"/>
    </location>
</feature>
<dbReference type="SUPFAM" id="SSF53474">
    <property type="entry name" value="alpha/beta-Hydrolases"/>
    <property type="match status" value="1"/>
</dbReference>
<feature type="region of interest" description="Disordered" evidence="3">
    <location>
        <begin position="1464"/>
        <end position="1522"/>
    </location>
</feature>
<keyword evidence="4" id="KW-1133">Transmembrane helix</keyword>
<evidence type="ECO:0000256" key="1">
    <source>
        <dbReference type="ARBA" id="ARBA00005964"/>
    </source>
</evidence>
<feature type="region of interest" description="Disordered" evidence="3">
    <location>
        <begin position="768"/>
        <end position="828"/>
    </location>
</feature>
<feature type="domain" description="Carboxylesterase type B" evidence="5">
    <location>
        <begin position="98"/>
        <end position="245"/>
    </location>
</feature>
<feature type="region of interest" description="Disordered" evidence="3">
    <location>
        <begin position="1338"/>
        <end position="1372"/>
    </location>
</feature>
<gene>
    <name evidence="6" type="ORF">TSG867_LOCUS7485</name>
</gene>
<keyword evidence="4" id="KW-0812">Transmembrane</keyword>
<dbReference type="PANTHER" id="PTHR43903">
    <property type="entry name" value="NEUROLIGIN"/>
    <property type="match status" value="1"/>
</dbReference>
<dbReference type="Gene3D" id="1.20.58.60">
    <property type="match status" value="1"/>
</dbReference>
<comment type="caution">
    <text evidence="6">The sequence shown here is derived from an EMBL/GenBank/DDBJ whole genome shotgun (WGS) entry which is preliminary data.</text>
</comment>